<dbReference type="EMBL" id="ML014313">
    <property type="protein sequence ID" value="RKO99161.1"/>
    <property type="molecule type" value="Genomic_DNA"/>
</dbReference>
<evidence type="ECO:0000256" key="4">
    <source>
        <dbReference type="ARBA" id="ARBA00023014"/>
    </source>
</evidence>
<accession>A0A4P9X0A5</accession>
<evidence type="ECO:0000256" key="6">
    <source>
        <dbReference type="ARBA" id="ARBA00067618"/>
    </source>
</evidence>
<dbReference type="CDD" id="cd03028">
    <property type="entry name" value="GRX_PICOT_like"/>
    <property type="match status" value="1"/>
</dbReference>
<keyword evidence="5" id="KW-0676">Redox-active center</keyword>
<keyword evidence="3" id="KW-0408">Iron</keyword>
<dbReference type="InterPro" id="IPR033658">
    <property type="entry name" value="GRX_PICOT-like"/>
</dbReference>
<feature type="domain" description="Glutaredoxin" evidence="7">
    <location>
        <begin position="56"/>
        <end position="126"/>
    </location>
</feature>
<reference evidence="10 11" key="1">
    <citation type="journal article" date="2018" name="Nat. Microbiol.">
        <title>Leveraging single-cell genomics to expand the fungal tree of life.</title>
        <authorList>
            <person name="Ahrendt S.R."/>
            <person name="Quandt C.A."/>
            <person name="Ciobanu D."/>
            <person name="Clum A."/>
            <person name="Salamov A."/>
            <person name="Andreopoulos B."/>
            <person name="Cheng J.F."/>
            <person name="Woyke T."/>
            <person name="Pelin A."/>
            <person name="Henrissat B."/>
            <person name="Reynolds N.K."/>
            <person name="Benny G.L."/>
            <person name="Smith M.E."/>
            <person name="James T.Y."/>
            <person name="Grigoriev I.V."/>
        </authorList>
    </citation>
    <scope>NUCLEOTIDE SEQUENCE [LARGE SCALE GENOMIC DNA]</scope>
    <source>
        <strain evidence="10 11">ATCC 52028</strain>
    </source>
</reference>
<dbReference type="GO" id="GO:0046872">
    <property type="term" value="F:metal ion binding"/>
    <property type="evidence" value="ECO:0007669"/>
    <property type="project" value="UniProtKB-KW"/>
</dbReference>
<dbReference type="PANTHER" id="PTHR10293:SF16">
    <property type="entry name" value="GLUTAREDOXIN-RELATED PROTEIN 5, MITOCHONDRIAL"/>
    <property type="match status" value="1"/>
</dbReference>
<dbReference type="InterPro" id="IPR004480">
    <property type="entry name" value="Monothiol_GRX-rel"/>
</dbReference>
<dbReference type="Gene3D" id="3.40.30.10">
    <property type="entry name" value="Glutaredoxin"/>
    <property type="match status" value="1"/>
</dbReference>
<keyword evidence="11" id="KW-1185">Reference proteome</keyword>
<evidence type="ECO:0000259" key="7">
    <source>
        <dbReference type="Pfam" id="PF00462"/>
    </source>
</evidence>
<dbReference type="InterPro" id="IPR036249">
    <property type="entry name" value="Thioredoxin-like_sf"/>
</dbReference>
<dbReference type="Pfam" id="PF00462">
    <property type="entry name" value="Glutaredoxin"/>
    <property type="match status" value="1"/>
</dbReference>
<dbReference type="Proteomes" id="UP000268535">
    <property type="component" value="Unassembled WGS sequence"/>
</dbReference>
<dbReference type="STRING" id="1555241.A0A4P9X0A5"/>
<keyword evidence="1" id="KW-0001">2Fe-2S</keyword>
<keyword evidence="2" id="KW-0479">Metal-binding</keyword>
<dbReference type="FunFam" id="3.40.30.10:FF:000005">
    <property type="entry name" value="Glutaredoxin 5"/>
    <property type="match status" value="1"/>
</dbReference>
<dbReference type="InterPro" id="IPR002109">
    <property type="entry name" value="Glutaredoxin"/>
</dbReference>
<sequence>MLSLIRQVSAAGLRPAPLTRLSGMAAPTLRRLPFGLRDLSTETRSKIEQQIKGSPVYLYMKGTPAAPACGFSRAVVQILEYNGLSFAPGAPVGFTNVLEDAEIREGIKEFSEWPTIPQLYVNGEFVGGCDILINMQESGEIGEFLAKHGVVALEDTTAKN</sequence>
<dbReference type="GO" id="GO:0015036">
    <property type="term" value="F:disulfide oxidoreductase activity"/>
    <property type="evidence" value="ECO:0007669"/>
    <property type="project" value="UniProtKB-ARBA"/>
</dbReference>
<dbReference type="GO" id="GO:0044571">
    <property type="term" value="P:[2Fe-2S] cluster assembly"/>
    <property type="evidence" value="ECO:0007669"/>
    <property type="project" value="UniProtKB-ARBA"/>
</dbReference>
<evidence type="ECO:0000313" key="9">
    <source>
        <dbReference type="EMBL" id="RKO99161.1"/>
    </source>
</evidence>
<dbReference type="OrthoDB" id="415696at2759"/>
<evidence type="ECO:0000256" key="1">
    <source>
        <dbReference type="ARBA" id="ARBA00022714"/>
    </source>
</evidence>
<keyword evidence="4" id="KW-0411">Iron-sulfur</keyword>
<dbReference type="PANTHER" id="PTHR10293">
    <property type="entry name" value="GLUTAREDOXIN FAMILY MEMBER"/>
    <property type="match status" value="1"/>
</dbReference>
<evidence type="ECO:0000256" key="2">
    <source>
        <dbReference type="ARBA" id="ARBA00022723"/>
    </source>
</evidence>
<dbReference type="GO" id="GO:0005759">
    <property type="term" value="C:mitochondrial matrix"/>
    <property type="evidence" value="ECO:0007669"/>
    <property type="project" value="TreeGrafter"/>
</dbReference>
<evidence type="ECO:0000313" key="10">
    <source>
        <dbReference type="Proteomes" id="UP000268535"/>
    </source>
</evidence>
<proteinExistence type="predicted"/>
<evidence type="ECO:0000313" key="8">
    <source>
        <dbReference type="EMBL" id="RKO95439.1"/>
    </source>
</evidence>
<dbReference type="NCBIfam" id="TIGR00365">
    <property type="entry name" value="Grx4 family monothiol glutaredoxin"/>
    <property type="match status" value="1"/>
</dbReference>
<dbReference type="Proteomes" id="UP000274922">
    <property type="component" value="Unassembled WGS sequence"/>
</dbReference>
<evidence type="ECO:0000256" key="5">
    <source>
        <dbReference type="ARBA" id="ARBA00023284"/>
    </source>
</evidence>
<dbReference type="AlphaFoldDB" id="A0A4P9X0A5"/>
<dbReference type="EMBL" id="ML011749">
    <property type="protein sequence ID" value="RKO95439.1"/>
    <property type="molecule type" value="Genomic_DNA"/>
</dbReference>
<reference evidence="8" key="3">
    <citation type="submission" date="2018-08" db="EMBL/GenBank/DDBJ databases">
        <title>Leveraging single-cell genomics to expand the Fungal Tree of Life.</title>
        <authorList>
            <consortium name="DOE Joint Genome Institute"/>
            <person name="Ahrendt S.R."/>
            <person name="Quandt C.A."/>
            <person name="Ciobanu D."/>
            <person name="Clum A."/>
            <person name="Salamov A."/>
            <person name="Andreopoulos B."/>
            <person name="Cheng J.-F."/>
            <person name="Woyke T."/>
            <person name="Pelin A."/>
            <person name="Henrissat B."/>
            <person name="Reynolds N."/>
            <person name="Benny G.L."/>
            <person name="Smith M.E."/>
            <person name="James T.Y."/>
            <person name="Grigoriev I.V."/>
        </authorList>
    </citation>
    <scope>NUCLEOTIDE SEQUENCE</scope>
    <source>
        <strain evidence="8">ATCC 52028</strain>
    </source>
</reference>
<gene>
    <name evidence="8" type="ORF">CAUPRSCDRAFT_12865</name>
    <name evidence="9" type="ORF">CXG81DRAFT_14907</name>
</gene>
<dbReference type="GO" id="GO:0051537">
    <property type="term" value="F:2 iron, 2 sulfur cluster binding"/>
    <property type="evidence" value="ECO:0007669"/>
    <property type="project" value="UniProtKB-KW"/>
</dbReference>
<evidence type="ECO:0000313" key="11">
    <source>
        <dbReference type="Proteomes" id="UP000274922"/>
    </source>
</evidence>
<evidence type="ECO:0000256" key="3">
    <source>
        <dbReference type="ARBA" id="ARBA00023004"/>
    </source>
</evidence>
<reference evidence="9" key="2">
    <citation type="submission" date="2018-04" db="EMBL/GenBank/DDBJ databases">
        <title>Leveraging single-cell genomics to expand the Fungal Tree of Life.</title>
        <authorList>
            <consortium name="DOE Joint Genome Institute"/>
            <person name="Ahrendt S.R."/>
            <person name="Quandt C.A."/>
            <person name="Ciobanu D."/>
            <person name="Clum A."/>
            <person name="Salamov A."/>
            <person name="Andreopoulos B."/>
            <person name="Cheng J.-F."/>
            <person name="Woyke T."/>
            <person name="Pelin A."/>
            <person name="Henrissat B."/>
            <person name="Benny G.L."/>
            <person name="Smith M.E."/>
            <person name="James T.Y."/>
            <person name="Grigoriev I.V."/>
        </authorList>
    </citation>
    <scope>NUCLEOTIDE SEQUENCE</scope>
    <source>
        <strain evidence="9">ATCC 52028</strain>
    </source>
</reference>
<name>A0A4P9X0A5_9FUNG</name>
<protein>
    <recommendedName>
        <fullName evidence="6">Monothiol glutaredoxin-5, mitochondrial</fullName>
    </recommendedName>
</protein>
<dbReference type="PROSITE" id="PS51354">
    <property type="entry name" value="GLUTAREDOXIN_2"/>
    <property type="match status" value="1"/>
</dbReference>
<dbReference type="SUPFAM" id="SSF52833">
    <property type="entry name" value="Thioredoxin-like"/>
    <property type="match status" value="1"/>
</dbReference>
<organism evidence="9 11">
    <name type="scientific">Caulochytrium protostelioides</name>
    <dbReference type="NCBI Taxonomy" id="1555241"/>
    <lineage>
        <taxon>Eukaryota</taxon>
        <taxon>Fungi</taxon>
        <taxon>Fungi incertae sedis</taxon>
        <taxon>Chytridiomycota</taxon>
        <taxon>Chytridiomycota incertae sedis</taxon>
        <taxon>Chytridiomycetes</taxon>
        <taxon>Caulochytriales</taxon>
        <taxon>Caulochytriaceae</taxon>
        <taxon>Caulochytrium</taxon>
    </lineage>
</organism>